<sequence>MKKIWIITIALFLQGCAIAMGPKFSGYKEIEGETAQLYILRTENGKPFDQWSAGRTGHYPTMLVNGTDIGQLKRGGYLVRTVKPGPVLVETETSFNWPLPPHRIKLNAEAGKRYFVQLNTGFNGFSGTGLVVGVSFVPVKEDVALPLLKELTLSD</sequence>
<dbReference type="Proteomes" id="UP000214747">
    <property type="component" value="Unassembled WGS sequence"/>
</dbReference>
<proteinExistence type="predicted"/>
<dbReference type="Pfam" id="PF11008">
    <property type="entry name" value="DUF2846"/>
    <property type="match status" value="1"/>
</dbReference>
<name>A0A225SWI2_9BURK</name>
<dbReference type="EMBL" id="NJGV01000006">
    <property type="protein sequence ID" value="OWY35329.1"/>
    <property type="molecule type" value="Genomic_DNA"/>
</dbReference>
<evidence type="ECO:0000259" key="1">
    <source>
        <dbReference type="Pfam" id="PF11008"/>
    </source>
</evidence>
<evidence type="ECO:0000313" key="3">
    <source>
        <dbReference type="Proteomes" id="UP000214747"/>
    </source>
</evidence>
<comment type="caution">
    <text evidence="2">The sequence shown here is derived from an EMBL/GenBank/DDBJ whole genome shotgun (WGS) entry which is preliminary data.</text>
</comment>
<evidence type="ECO:0000313" key="2">
    <source>
        <dbReference type="EMBL" id="OWY35329.1"/>
    </source>
</evidence>
<dbReference type="InterPro" id="IPR022548">
    <property type="entry name" value="DUF2846"/>
</dbReference>
<dbReference type="PROSITE" id="PS51257">
    <property type="entry name" value="PROKAR_LIPOPROTEIN"/>
    <property type="match status" value="1"/>
</dbReference>
<organism evidence="2 3">
    <name type="scientific">Herbaspirillum aquaticum</name>
    <dbReference type="NCBI Taxonomy" id="568783"/>
    <lineage>
        <taxon>Bacteria</taxon>
        <taxon>Pseudomonadati</taxon>
        <taxon>Pseudomonadota</taxon>
        <taxon>Betaproteobacteria</taxon>
        <taxon>Burkholderiales</taxon>
        <taxon>Oxalobacteraceae</taxon>
        <taxon>Herbaspirillum</taxon>
    </lineage>
</organism>
<gene>
    <name evidence="2" type="ORF">CEJ45_08635</name>
</gene>
<protein>
    <recommendedName>
        <fullName evidence="1">DUF2846 domain-containing protein</fullName>
    </recommendedName>
</protein>
<reference evidence="2 3" key="1">
    <citation type="journal article" date="2010" name="Int. J. Syst. Evol. Microbiol.">
        <title>Reclassification of Herbaspirillum putei as a later heterotypic synonym of Herbaspirillum huttiense, with the description of H. huttiense subsp. huttiense subsp. nov. and H. huttiense subsp. putei subsp. nov., comb. nov., and description of Herbaspirillum aquaticum sp. nov.</title>
        <authorList>
            <person name="Dobritsa A.P."/>
            <person name="Reddy M.C."/>
            <person name="Samadpour M."/>
        </authorList>
    </citation>
    <scope>NUCLEOTIDE SEQUENCE [LARGE SCALE GENOMIC DNA]</scope>
    <source>
        <strain evidence="2 3">IEH 4430</strain>
    </source>
</reference>
<keyword evidence="3" id="KW-1185">Reference proteome</keyword>
<dbReference type="AlphaFoldDB" id="A0A225SWI2"/>
<dbReference type="RefSeq" id="WP_088754743.1">
    <property type="nucleotide sequence ID" value="NZ_NJGV01000006.1"/>
</dbReference>
<accession>A0A225SWI2</accession>
<feature type="domain" description="DUF2846" evidence="1">
    <location>
        <begin position="33"/>
        <end position="120"/>
    </location>
</feature>